<dbReference type="InterPro" id="IPR050317">
    <property type="entry name" value="Plant_Fungal_Acyltransferase"/>
</dbReference>
<name>A0ABC8UZR7_9AQUA</name>
<dbReference type="Pfam" id="PF02458">
    <property type="entry name" value="Transferase"/>
    <property type="match status" value="1"/>
</dbReference>
<organism evidence="2 3">
    <name type="scientific">Ilex paraguariensis</name>
    <name type="common">yerba mate</name>
    <dbReference type="NCBI Taxonomy" id="185542"/>
    <lineage>
        <taxon>Eukaryota</taxon>
        <taxon>Viridiplantae</taxon>
        <taxon>Streptophyta</taxon>
        <taxon>Embryophyta</taxon>
        <taxon>Tracheophyta</taxon>
        <taxon>Spermatophyta</taxon>
        <taxon>Magnoliopsida</taxon>
        <taxon>eudicotyledons</taxon>
        <taxon>Gunneridae</taxon>
        <taxon>Pentapetalae</taxon>
        <taxon>asterids</taxon>
        <taxon>campanulids</taxon>
        <taxon>Aquifoliales</taxon>
        <taxon>Aquifoliaceae</taxon>
        <taxon>Ilex</taxon>
    </lineage>
</organism>
<proteinExistence type="inferred from homology"/>
<keyword evidence="3" id="KW-1185">Reference proteome</keyword>
<dbReference type="PANTHER" id="PTHR31642:SF259">
    <property type="entry name" value="PROTEIN ECERIFERUM 2"/>
    <property type="match status" value="1"/>
</dbReference>
<dbReference type="PANTHER" id="PTHR31642">
    <property type="entry name" value="TRICHOTHECENE 3-O-ACETYLTRANSFERASE"/>
    <property type="match status" value="1"/>
</dbReference>
<comment type="similarity">
    <text evidence="1">Belongs to the plant acyltransferase family.</text>
</comment>
<sequence length="152" mass="17212">MGLLSSVVPASVTGEDKVQELTNMDLAMKLHYLRGLYFFKNDAVRGLDISDLKKYMFQCLVFYYPTTGRIRRSENGRPFIKCNDTGVRIVEAQCSKTVDEWMDMKDDSLNDQLLYSHVLGPDLGFSPLVFIQVCNPFSVSLSCSPQIRLKVA</sequence>
<reference evidence="2 3" key="1">
    <citation type="submission" date="2024-02" db="EMBL/GenBank/DDBJ databases">
        <authorList>
            <person name="Vignale AGUSTIN F."/>
            <person name="Sosa J E."/>
            <person name="Modenutti C."/>
        </authorList>
    </citation>
    <scope>NUCLEOTIDE SEQUENCE [LARGE SCALE GENOMIC DNA]</scope>
</reference>
<evidence type="ECO:0000256" key="1">
    <source>
        <dbReference type="ARBA" id="ARBA00009861"/>
    </source>
</evidence>
<dbReference type="EMBL" id="CAUOFW020009613">
    <property type="protein sequence ID" value="CAK9186587.1"/>
    <property type="molecule type" value="Genomic_DNA"/>
</dbReference>
<dbReference type="InterPro" id="IPR023213">
    <property type="entry name" value="CAT-like_dom_sf"/>
</dbReference>
<evidence type="ECO:0000313" key="3">
    <source>
        <dbReference type="Proteomes" id="UP001642360"/>
    </source>
</evidence>
<protein>
    <submittedName>
        <fullName evidence="2">Uncharacterized protein</fullName>
    </submittedName>
</protein>
<dbReference type="Gene3D" id="3.30.559.10">
    <property type="entry name" value="Chloramphenicol acetyltransferase-like domain"/>
    <property type="match status" value="1"/>
</dbReference>
<gene>
    <name evidence="2" type="ORF">ILEXP_LOCUS57080</name>
</gene>
<comment type="caution">
    <text evidence="2">The sequence shown here is derived from an EMBL/GenBank/DDBJ whole genome shotgun (WGS) entry which is preliminary data.</text>
</comment>
<evidence type="ECO:0000313" key="2">
    <source>
        <dbReference type="EMBL" id="CAK9186587.1"/>
    </source>
</evidence>
<accession>A0ABC8UZR7</accession>
<dbReference type="Proteomes" id="UP001642360">
    <property type="component" value="Unassembled WGS sequence"/>
</dbReference>
<dbReference type="AlphaFoldDB" id="A0ABC8UZR7"/>